<organism evidence="1">
    <name type="scientific">hydrothermal vent metagenome</name>
    <dbReference type="NCBI Taxonomy" id="652676"/>
    <lineage>
        <taxon>unclassified sequences</taxon>
        <taxon>metagenomes</taxon>
        <taxon>ecological metagenomes</taxon>
    </lineage>
</organism>
<accession>A0A1W1DYH8</accession>
<gene>
    <name evidence="1" type="ORF">MNB_SUP05-SYMBIONT-4-429</name>
</gene>
<dbReference type="AlphaFoldDB" id="A0A1W1DYH8"/>
<dbReference type="Pfam" id="PF09620">
    <property type="entry name" value="Cas_csx3"/>
    <property type="match status" value="1"/>
</dbReference>
<protein>
    <submittedName>
        <fullName evidence="1">Uncharacterized protein</fullName>
    </submittedName>
</protein>
<sequence length="79" mass="8776">MITINLNELYTDTAKLSELNHYEQQVLTLAGNGNEITLTGAAPVWLYLRLAHALHGKAIKLNYNSPVTGLVIVFDHNPF</sequence>
<dbReference type="EMBL" id="FPHY01000085">
    <property type="protein sequence ID" value="SFV86516.1"/>
    <property type="molecule type" value="Genomic_DNA"/>
</dbReference>
<name>A0A1W1DYH8_9ZZZZ</name>
<evidence type="ECO:0000313" key="1">
    <source>
        <dbReference type="EMBL" id="SFV86516.1"/>
    </source>
</evidence>
<proteinExistence type="predicted"/>
<dbReference type="InterPro" id="IPR013409">
    <property type="entry name" value="CRISPR-assoc_prot_Crn3/Csx3"/>
</dbReference>
<reference evidence="1" key="1">
    <citation type="submission" date="2016-10" db="EMBL/GenBank/DDBJ databases">
        <authorList>
            <person name="de Groot N.N."/>
        </authorList>
    </citation>
    <scope>NUCLEOTIDE SEQUENCE</scope>
</reference>